<dbReference type="AlphaFoldDB" id="A0A804R9L8"/>
<dbReference type="EnsemblPlants" id="Zm00001eb393750_T001">
    <property type="protein sequence ID" value="Zm00001eb393750_P001"/>
    <property type="gene ID" value="Zm00001eb393750"/>
</dbReference>
<evidence type="ECO:0000256" key="1">
    <source>
        <dbReference type="SAM" id="MobiDB-lite"/>
    </source>
</evidence>
<organism evidence="2 3">
    <name type="scientific">Zea mays</name>
    <name type="common">Maize</name>
    <dbReference type="NCBI Taxonomy" id="4577"/>
    <lineage>
        <taxon>Eukaryota</taxon>
        <taxon>Viridiplantae</taxon>
        <taxon>Streptophyta</taxon>
        <taxon>Embryophyta</taxon>
        <taxon>Tracheophyta</taxon>
        <taxon>Spermatophyta</taxon>
        <taxon>Magnoliopsida</taxon>
        <taxon>Liliopsida</taxon>
        <taxon>Poales</taxon>
        <taxon>Poaceae</taxon>
        <taxon>PACMAD clade</taxon>
        <taxon>Panicoideae</taxon>
        <taxon>Andropogonodae</taxon>
        <taxon>Andropogoneae</taxon>
        <taxon>Tripsacinae</taxon>
        <taxon>Zea</taxon>
    </lineage>
</organism>
<feature type="region of interest" description="Disordered" evidence="1">
    <location>
        <begin position="392"/>
        <end position="416"/>
    </location>
</feature>
<feature type="compositionally biased region" description="Acidic residues" evidence="1">
    <location>
        <begin position="392"/>
        <end position="401"/>
    </location>
</feature>
<feature type="region of interest" description="Disordered" evidence="1">
    <location>
        <begin position="12"/>
        <end position="74"/>
    </location>
</feature>
<feature type="region of interest" description="Disordered" evidence="1">
    <location>
        <begin position="100"/>
        <end position="131"/>
    </location>
</feature>
<feature type="compositionally biased region" description="Low complexity" evidence="1">
    <location>
        <begin position="238"/>
        <end position="247"/>
    </location>
</feature>
<evidence type="ECO:0000313" key="2">
    <source>
        <dbReference type="EnsemblPlants" id="Zm00001eb393750_P001"/>
    </source>
</evidence>
<proteinExistence type="predicted"/>
<reference evidence="3" key="1">
    <citation type="journal article" date="2009" name="Science">
        <title>The B73 maize genome: complexity, diversity, and dynamics.</title>
        <authorList>
            <person name="Schnable P.S."/>
            <person name="Ware D."/>
            <person name="Fulton R.S."/>
            <person name="Stein J.C."/>
            <person name="Wei F."/>
            <person name="Pasternak S."/>
            <person name="Liang C."/>
            <person name="Zhang J."/>
            <person name="Fulton L."/>
            <person name="Graves T.A."/>
            <person name="Minx P."/>
            <person name="Reily A.D."/>
            <person name="Courtney L."/>
            <person name="Kruchowski S.S."/>
            <person name="Tomlinson C."/>
            <person name="Strong C."/>
            <person name="Delehaunty K."/>
            <person name="Fronick C."/>
            <person name="Courtney B."/>
            <person name="Rock S.M."/>
            <person name="Belter E."/>
            <person name="Du F."/>
            <person name="Kim K."/>
            <person name="Abbott R.M."/>
            <person name="Cotton M."/>
            <person name="Levy A."/>
            <person name="Marchetto P."/>
            <person name="Ochoa K."/>
            <person name="Jackson S.M."/>
            <person name="Gillam B."/>
            <person name="Chen W."/>
            <person name="Yan L."/>
            <person name="Higginbotham J."/>
            <person name="Cardenas M."/>
            <person name="Waligorski J."/>
            <person name="Applebaum E."/>
            <person name="Phelps L."/>
            <person name="Falcone J."/>
            <person name="Kanchi K."/>
            <person name="Thane T."/>
            <person name="Scimone A."/>
            <person name="Thane N."/>
            <person name="Henke J."/>
            <person name="Wang T."/>
            <person name="Ruppert J."/>
            <person name="Shah N."/>
            <person name="Rotter K."/>
            <person name="Hodges J."/>
            <person name="Ingenthron E."/>
            <person name="Cordes M."/>
            <person name="Kohlberg S."/>
            <person name="Sgro J."/>
            <person name="Delgado B."/>
            <person name="Mead K."/>
            <person name="Chinwalla A."/>
            <person name="Leonard S."/>
            <person name="Crouse K."/>
            <person name="Collura K."/>
            <person name="Kudrna D."/>
            <person name="Currie J."/>
            <person name="He R."/>
            <person name="Angelova A."/>
            <person name="Rajasekar S."/>
            <person name="Mueller T."/>
            <person name="Lomeli R."/>
            <person name="Scara G."/>
            <person name="Ko A."/>
            <person name="Delaney K."/>
            <person name="Wissotski M."/>
            <person name="Lopez G."/>
            <person name="Campos D."/>
            <person name="Braidotti M."/>
            <person name="Ashley E."/>
            <person name="Golser W."/>
            <person name="Kim H."/>
            <person name="Lee S."/>
            <person name="Lin J."/>
            <person name="Dujmic Z."/>
            <person name="Kim W."/>
            <person name="Talag J."/>
            <person name="Zuccolo A."/>
            <person name="Fan C."/>
            <person name="Sebastian A."/>
            <person name="Kramer M."/>
            <person name="Spiegel L."/>
            <person name="Nascimento L."/>
            <person name="Zutavern T."/>
            <person name="Miller B."/>
            <person name="Ambroise C."/>
            <person name="Muller S."/>
            <person name="Spooner W."/>
            <person name="Narechania A."/>
            <person name="Ren L."/>
            <person name="Wei S."/>
            <person name="Kumari S."/>
            <person name="Faga B."/>
            <person name="Levy M.J."/>
            <person name="McMahan L."/>
            <person name="Van Buren P."/>
            <person name="Vaughn M.W."/>
            <person name="Ying K."/>
            <person name="Yeh C.-T."/>
            <person name="Emrich S.J."/>
            <person name="Jia Y."/>
            <person name="Kalyanaraman A."/>
            <person name="Hsia A.-P."/>
            <person name="Barbazuk W.B."/>
            <person name="Baucom R.S."/>
            <person name="Brutnell T.P."/>
            <person name="Carpita N.C."/>
            <person name="Chaparro C."/>
            <person name="Chia J.-M."/>
            <person name="Deragon J.-M."/>
            <person name="Estill J.C."/>
            <person name="Fu Y."/>
            <person name="Jeddeloh J.A."/>
            <person name="Han Y."/>
            <person name="Lee H."/>
            <person name="Li P."/>
            <person name="Lisch D.R."/>
            <person name="Liu S."/>
            <person name="Liu Z."/>
            <person name="Nagel D.H."/>
            <person name="McCann M.C."/>
            <person name="SanMiguel P."/>
            <person name="Myers A.M."/>
            <person name="Nettleton D."/>
            <person name="Nguyen J."/>
            <person name="Penning B.W."/>
            <person name="Ponnala L."/>
            <person name="Schneider K.L."/>
            <person name="Schwartz D.C."/>
            <person name="Sharma A."/>
            <person name="Soderlund C."/>
            <person name="Springer N.M."/>
            <person name="Sun Q."/>
            <person name="Wang H."/>
            <person name="Waterman M."/>
            <person name="Westerman R."/>
            <person name="Wolfgruber T.K."/>
            <person name="Yang L."/>
            <person name="Yu Y."/>
            <person name="Zhang L."/>
            <person name="Zhou S."/>
            <person name="Zhu Q."/>
            <person name="Bennetzen J.L."/>
            <person name="Dawe R.K."/>
            <person name="Jiang J."/>
            <person name="Jiang N."/>
            <person name="Presting G.G."/>
            <person name="Wessler S.R."/>
            <person name="Aluru S."/>
            <person name="Martienssen R.A."/>
            <person name="Clifton S.W."/>
            <person name="McCombie W.R."/>
            <person name="Wing R.A."/>
            <person name="Wilson R.K."/>
        </authorList>
    </citation>
    <scope>NUCLEOTIDE SEQUENCE [LARGE SCALE GENOMIC DNA]</scope>
    <source>
        <strain evidence="3">cv. B73</strain>
    </source>
</reference>
<dbReference type="Proteomes" id="UP000007305">
    <property type="component" value="Chromosome 9"/>
</dbReference>
<name>A0A804R9L8_MAIZE</name>
<evidence type="ECO:0000313" key="3">
    <source>
        <dbReference type="Proteomes" id="UP000007305"/>
    </source>
</evidence>
<reference evidence="2" key="2">
    <citation type="submission" date="2019-07" db="EMBL/GenBank/DDBJ databases">
        <authorList>
            <person name="Seetharam A."/>
            <person name="Woodhouse M."/>
            <person name="Cannon E."/>
        </authorList>
    </citation>
    <scope>NUCLEOTIDE SEQUENCE [LARGE SCALE GENOMIC DNA]</scope>
    <source>
        <strain evidence="2">cv. B73</strain>
    </source>
</reference>
<feature type="compositionally biased region" description="Basic and acidic residues" evidence="1">
    <location>
        <begin position="283"/>
        <end position="292"/>
    </location>
</feature>
<accession>A0A804R9L8</accession>
<dbReference type="InParanoid" id="A0A804R9L8"/>
<sequence>MALLMASTLAEKGRSALAPAPVPTSAVEQVPACRGTQRARQGQVEAAAADPAVEAPRATKGRKPPSLAVEGHAAAGRPSALLPVLEELRATTEQTRVHLVEARASRDRDRLSKKQQKDARKAEKAETVAQPQQQHLFNTEDLFAANYGDVTVEGGCRMSVAYVAPTKSSYAMSHPIFHIFYSLSTVYQLVTQYGRIPVYHTFCGGFWNYFSLDLQKIKLRKCLASESMEDQVASGAVEPAAGPRPGRVGPGPRGREVACGEGLSRRGRGSALAPRRVGAGRSGQREGYKDGGCRMVPESTVATALSFSGMLRELGELERSVASWGAATQAAEEGQGRAQGLERESLHRCGRGGVWWSSARSADSPMLPVGKWQDDTEIGLPRLAVRDGEEAAEVEDEEVALEDQTTSRSSSSNSGMPWDWVLASSGCLSRLRKQSDGEAVAMRRLKRGEEVAAAGERRLGCGRPGEGRLSLPGGSGSDVQRLLLGVGGGCGVAAPGREG</sequence>
<protein>
    <submittedName>
        <fullName evidence="2">Uncharacterized protein</fullName>
    </submittedName>
</protein>
<feature type="compositionally biased region" description="Low complexity" evidence="1">
    <location>
        <begin position="44"/>
        <end position="58"/>
    </location>
</feature>
<dbReference type="Gramene" id="Zm00001eb393750_T001">
    <property type="protein sequence ID" value="Zm00001eb393750_P001"/>
    <property type="gene ID" value="Zm00001eb393750"/>
</dbReference>
<keyword evidence="3" id="KW-1185">Reference proteome</keyword>
<reference evidence="2" key="3">
    <citation type="submission" date="2021-05" db="UniProtKB">
        <authorList>
            <consortium name="EnsemblPlants"/>
        </authorList>
    </citation>
    <scope>IDENTIFICATION</scope>
    <source>
        <strain evidence="2">cv. B73</strain>
    </source>
</reference>
<feature type="compositionally biased region" description="Basic and acidic residues" evidence="1">
    <location>
        <begin position="100"/>
        <end position="126"/>
    </location>
</feature>
<feature type="region of interest" description="Disordered" evidence="1">
    <location>
        <begin position="234"/>
        <end position="292"/>
    </location>
</feature>